<keyword evidence="2" id="KW-1185">Reference proteome</keyword>
<dbReference type="Proteomes" id="UP000518300">
    <property type="component" value="Unassembled WGS sequence"/>
</dbReference>
<reference evidence="1 2" key="1">
    <citation type="submission" date="2020-04" db="EMBL/GenBank/DDBJ databases">
        <title>Draft genome of Pyxidicoccus fallax type strain.</title>
        <authorList>
            <person name="Whitworth D.E."/>
        </authorList>
    </citation>
    <scope>NUCLEOTIDE SEQUENCE [LARGE SCALE GENOMIC DNA]</scope>
    <source>
        <strain evidence="1 2">DSM 14698</strain>
    </source>
</reference>
<organism evidence="1 2">
    <name type="scientific">Pyxidicoccus fallax</name>
    <dbReference type="NCBI Taxonomy" id="394095"/>
    <lineage>
        <taxon>Bacteria</taxon>
        <taxon>Pseudomonadati</taxon>
        <taxon>Myxococcota</taxon>
        <taxon>Myxococcia</taxon>
        <taxon>Myxococcales</taxon>
        <taxon>Cystobacterineae</taxon>
        <taxon>Myxococcaceae</taxon>
        <taxon>Pyxidicoccus</taxon>
    </lineage>
</organism>
<accession>A0A848L917</accession>
<proteinExistence type="predicted"/>
<evidence type="ECO:0000313" key="1">
    <source>
        <dbReference type="EMBL" id="NMO15319.1"/>
    </source>
</evidence>
<evidence type="ECO:0000313" key="2">
    <source>
        <dbReference type="Proteomes" id="UP000518300"/>
    </source>
</evidence>
<dbReference type="RefSeq" id="WP_169344610.1">
    <property type="nucleotide sequence ID" value="NZ_JABBJJ010000036.1"/>
</dbReference>
<comment type="caution">
    <text evidence="1">The sequence shown here is derived from an EMBL/GenBank/DDBJ whole genome shotgun (WGS) entry which is preliminary data.</text>
</comment>
<name>A0A848L917_9BACT</name>
<dbReference type="EMBL" id="JABBJJ010000036">
    <property type="protein sequence ID" value="NMO15319.1"/>
    <property type="molecule type" value="Genomic_DNA"/>
</dbReference>
<gene>
    <name evidence="1" type="ORF">HG543_10700</name>
</gene>
<dbReference type="AlphaFoldDB" id="A0A848L917"/>
<sequence length="263" mass="29707">MEIDFTLLRENAGAAVPVLISHIDPDTKRDRLVEEVRELCRCFVNIAAATLLLEGRSQPFFLNLCRTAENWRRLLVHLEQRQQPPPPASWGLTPLAGAMAANHWGLASQVAERLTADWRKDEGEYAVEFAWASTLAGLVLHTTRGEAPTARIEQLARVSKETCWPTLARALLDGDTAMFLSAFADAHALHEARTEKLARGFTQREDRFAAHRYLWFEGLALLRLARKRGLDLPHERHRYCPPLAQVPMTEPYQGDWVTRLGGP</sequence>
<protein>
    <submittedName>
        <fullName evidence="1">Uncharacterized protein</fullName>
    </submittedName>
</protein>